<dbReference type="SUPFAM" id="SSF48452">
    <property type="entry name" value="TPR-like"/>
    <property type="match status" value="1"/>
</dbReference>
<feature type="domain" description="RagB/SusD" evidence="6">
    <location>
        <begin position="308"/>
        <end position="602"/>
    </location>
</feature>
<accession>A0A386HUC3</accession>
<evidence type="ECO:0000313" key="8">
    <source>
        <dbReference type="EMBL" id="AYD49453.1"/>
    </source>
</evidence>
<dbReference type="Proteomes" id="UP000266118">
    <property type="component" value="Chromosome"/>
</dbReference>
<dbReference type="InterPro" id="IPR033985">
    <property type="entry name" value="SusD-like_N"/>
</dbReference>
<proteinExistence type="inferred from homology"/>
<keyword evidence="9" id="KW-1185">Reference proteome</keyword>
<dbReference type="OrthoDB" id="608091at2"/>
<sequence length="602" mass="67598">MTSSCSKYLNTVPGGLLVEDSIFSSLTNTNAYLAQIYANVPDEFNQRFAPSGYAGPWTPASDEANNYEQPAVSTGNAMNQSTWDVNIGGTYWVNFYKPVRTATDFISKIDGANPVEVSDFLKAHFKGEARALRAIFYFWMLRLYGPVPILPNVIPANASGDAILYARTPFDSCVSYITGQLDSAYNEIESVSNSSHPGDQPISIGSNVEYGRITSGVCKAYIEQTLMLAASPLFNGNTDYAGLKNPDGTQLIPQQYDVTKWKKAADAAKAFIDEFVPNTYGLYTETGSDSFTNAYNSCRDVITNDWNKEWVWGYSNGSTGTYEYDMTPKLVGEDPSVQKGGGFLSANQSMVDAFFTSNGRTITDPLSGYQSSGFSNFQAPYDVQQRSTYNPWTNREPRFYVDITYNNSYWLDQGSSSSQVLVNYELHGNSGRLQSTTDVSSTGYNVRKNLTVSHNNRSWPYIRLAQIYLDYSEALNEYDPGNPDILKYLNLIRQRAGIPIYGNGASDISIPPSQDSMRLAIWHERQVELAFEQVRYFDLRRWKIAPQTMGADVYGMNMFGDGDAFYQKTLEQRRRFLPRDYLWPIPNNEILKDKLLVQNPGW</sequence>
<evidence type="ECO:0000259" key="6">
    <source>
        <dbReference type="Pfam" id="PF07980"/>
    </source>
</evidence>
<keyword evidence="5" id="KW-0998">Cell outer membrane</keyword>
<evidence type="ECO:0000256" key="1">
    <source>
        <dbReference type="ARBA" id="ARBA00004442"/>
    </source>
</evidence>
<evidence type="ECO:0000259" key="7">
    <source>
        <dbReference type="Pfam" id="PF14322"/>
    </source>
</evidence>
<dbReference type="GO" id="GO:0009279">
    <property type="term" value="C:cell outer membrane"/>
    <property type="evidence" value="ECO:0007669"/>
    <property type="project" value="UniProtKB-SubCell"/>
</dbReference>
<evidence type="ECO:0000256" key="2">
    <source>
        <dbReference type="ARBA" id="ARBA00006275"/>
    </source>
</evidence>
<dbReference type="InterPro" id="IPR011990">
    <property type="entry name" value="TPR-like_helical_dom_sf"/>
</dbReference>
<reference evidence="8 9" key="1">
    <citation type="submission" date="2018-09" db="EMBL/GenBank/DDBJ databases">
        <title>Arachidicoccus sp. nov., a bacterium isolated from soil.</title>
        <authorList>
            <person name="Weon H.-Y."/>
            <person name="Kwon S.-W."/>
            <person name="Lee S.A."/>
        </authorList>
    </citation>
    <scope>NUCLEOTIDE SEQUENCE [LARGE SCALE GENOMIC DNA]</scope>
    <source>
        <strain evidence="8 9">KIS59-12</strain>
    </source>
</reference>
<keyword evidence="3" id="KW-0732">Signal</keyword>
<evidence type="ECO:0000313" key="9">
    <source>
        <dbReference type="Proteomes" id="UP000266118"/>
    </source>
</evidence>
<evidence type="ECO:0000256" key="5">
    <source>
        <dbReference type="ARBA" id="ARBA00023237"/>
    </source>
</evidence>
<dbReference type="InterPro" id="IPR012944">
    <property type="entry name" value="SusD_RagB_dom"/>
</dbReference>
<dbReference type="AlphaFoldDB" id="A0A386HUC3"/>
<keyword evidence="4" id="KW-0472">Membrane</keyword>
<dbReference type="Gene3D" id="1.25.40.390">
    <property type="match status" value="1"/>
</dbReference>
<organism evidence="8 9">
    <name type="scientific">Arachidicoccus soli</name>
    <dbReference type="NCBI Taxonomy" id="2341117"/>
    <lineage>
        <taxon>Bacteria</taxon>
        <taxon>Pseudomonadati</taxon>
        <taxon>Bacteroidota</taxon>
        <taxon>Chitinophagia</taxon>
        <taxon>Chitinophagales</taxon>
        <taxon>Chitinophagaceae</taxon>
        <taxon>Arachidicoccus</taxon>
    </lineage>
</organism>
<feature type="domain" description="SusD-like N-terminal" evidence="7">
    <location>
        <begin position="28"/>
        <end position="186"/>
    </location>
</feature>
<comment type="similarity">
    <text evidence="2">Belongs to the SusD family.</text>
</comment>
<name>A0A386HUC3_9BACT</name>
<dbReference type="KEGG" id="ark:D6B99_14280"/>
<dbReference type="Pfam" id="PF14322">
    <property type="entry name" value="SusD-like_3"/>
    <property type="match status" value="1"/>
</dbReference>
<gene>
    <name evidence="8" type="ORF">D6B99_14280</name>
</gene>
<dbReference type="Pfam" id="PF07980">
    <property type="entry name" value="SusD_RagB"/>
    <property type="match status" value="1"/>
</dbReference>
<evidence type="ECO:0000256" key="3">
    <source>
        <dbReference type="ARBA" id="ARBA00022729"/>
    </source>
</evidence>
<comment type="subcellular location">
    <subcellularLocation>
        <location evidence="1">Cell outer membrane</location>
    </subcellularLocation>
</comment>
<dbReference type="EMBL" id="CP032489">
    <property type="protein sequence ID" value="AYD49453.1"/>
    <property type="molecule type" value="Genomic_DNA"/>
</dbReference>
<evidence type="ECO:0000256" key="4">
    <source>
        <dbReference type="ARBA" id="ARBA00023136"/>
    </source>
</evidence>
<protein>
    <submittedName>
        <fullName evidence="8">RagB/SusD family nutrient uptake outer membrane protein</fullName>
    </submittedName>
</protein>